<dbReference type="RefSeq" id="WP_219052415.1">
    <property type="nucleotide sequence ID" value="NZ_JAHWDP010000003.1"/>
</dbReference>
<sequence>MHIFLVFILLGSFIACQQKEKNCTNFKTGTFTFEALVGTELETTTFIRNDTIEIDYFRGKADTSSIRWINDCEYIVKKLNPKNMAEEKAVHIRILNSTNNQYTFDYAIVGQTTRKKGTATKVK</sequence>
<gene>
    <name evidence="1" type="ORF">KXJ69_07645</name>
</gene>
<dbReference type="AlphaFoldDB" id="A0A9X1FNW5"/>
<reference evidence="1" key="1">
    <citation type="submission" date="2021-07" db="EMBL/GenBank/DDBJ databases">
        <title>Aureisphaera sp. CAU 1614 isolated from sea sediment.</title>
        <authorList>
            <person name="Kim W."/>
        </authorList>
    </citation>
    <scope>NUCLEOTIDE SEQUENCE</scope>
    <source>
        <strain evidence="1">CAU 1614</strain>
    </source>
</reference>
<proteinExistence type="predicted"/>
<comment type="caution">
    <text evidence="1">The sequence shown here is derived from an EMBL/GenBank/DDBJ whole genome shotgun (WGS) entry which is preliminary data.</text>
</comment>
<evidence type="ECO:0000313" key="2">
    <source>
        <dbReference type="Proteomes" id="UP001138686"/>
    </source>
</evidence>
<evidence type="ECO:0000313" key="1">
    <source>
        <dbReference type="EMBL" id="MBW2937974.1"/>
    </source>
</evidence>
<dbReference type="Proteomes" id="UP001138686">
    <property type="component" value="Unassembled WGS sequence"/>
</dbReference>
<keyword evidence="2" id="KW-1185">Reference proteome</keyword>
<name>A0A9X1FNW5_9FLAO</name>
<protein>
    <submittedName>
        <fullName evidence="1">DNA topoisomerase IV</fullName>
    </submittedName>
</protein>
<dbReference type="EMBL" id="JAHWDP010000003">
    <property type="protein sequence ID" value="MBW2937974.1"/>
    <property type="molecule type" value="Genomic_DNA"/>
</dbReference>
<accession>A0A9X1FNW5</accession>
<organism evidence="1 2">
    <name type="scientific">Halomarinibacterium sedimenti</name>
    <dbReference type="NCBI Taxonomy" id="2857106"/>
    <lineage>
        <taxon>Bacteria</taxon>
        <taxon>Pseudomonadati</taxon>
        <taxon>Bacteroidota</taxon>
        <taxon>Flavobacteriia</taxon>
        <taxon>Flavobacteriales</taxon>
        <taxon>Flavobacteriaceae</taxon>
        <taxon>Halomarinibacterium</taxon>
    </lineage>
</organism>